<evidence type="ECO:0000256" key="2">
    <source>
        <dbReference type="SAM" id="SignalP"/>
    </source>
</evidence>
<proteinExistence type="predicted"/>
<organism evidence="3 4">
    <name type="scientific">Spirosoma oryzae</name>
    <dbReference type="NCBI Taxonomy" id="1469603"/>
    <lineage>
        <taxon>Bacteria</taxon>
        <taxon>Pseudomonadati</taxon>
        <taxon>Bacteroidota</taxon>
        <taxon>Cytophagia</taxon>
        <taxon>Cytophagales</taxon>
        <taxon>Cytophagaceae</taxon>
        <taxon>Spirosoma</taxon>
    </lineage>
</organism>
<feature type="signal peptide" evidence="2">
    <location>
        <begin position="1"/>
        <end position="28"/>
    </location>
</feature>
<name>A0A2T0S5D0_9BACT</name>
<protein>
    <recommendedName>
        <fullName evidence="5">SH3 domain-containing protein</fullName>
    </recommendedName>
</protein>
<evidence type="ECO:0000256" key="1">
    <source>
        <dbReference type="SAM" id="Phobius"/>
    </source>
</evidence>
<keyword evidence="1" id="KW-1133">Transmembrane helix</keyword>
<comment type="caution">
    <text evidence="3">The sequence shown here is derived from an EMBL/GenBank/DDBJ whole genome shotgun (WGS) entry which is preliminary data.</text>
</comment>
<evidence type="ECO:0000313" key="4">
    <source>
        <dbReference type="Proteomes" id="UP000238375"/>
    </source>
</evidence>
<reference evidence="3 4" key="1">
    <citation type="submission" date="2018-03" db="EMBL/GenBank/DDBJ databases">
        <title>Genomic Encyclopedia of Archaeal and Bacterial Type Strains, Phase II (KMG-II): from individual species to whole genera.</title>
        <authorList>
            <person name="Goeker M."/>
        </authorList>
    </citation>
    <scope>NUCLEOTIDE SEQUENCE [LARGE SCALE GENOMIC DNA]</scope>
    <source>
        <strain evidence="3 4">DSM 28354</strain>
    </source>
</reference>
<accession>A0A2T0S5D0</accession>
<gene>
    <name evidence="3" type="ORF">CLV58_12827</name>
</gene>
<dbReference type="OrthoDB" id="977366at2"/>
<keyword evidence="4" id="KW-1185">Reference proteome</keyword>
<dbReference type="EMBL" id="PVTE01000028">
    <property type="protein sequence ID" value="PRY28612.1"/>
    <property type="molecule type" value="Genomic_DNA"/>
</dbReference>
<feature type="chain" id="PRO_5015461461" description="SH3 domain-containing protein" evidence="2">
    <location>
        <begin position="29"/>
        <end position="247"/>
    </location>
</feature>
<feature type="transmembrane region" description="Helical" evidence="1">
    <location>
        <begin position="167"/>
        <end position="186"/>
    </location>
</feature>
<sequence>MPLFGSMQAFALKISLFFWFLTASATWAADRADTLRRADSLFAADAQPDAARLYEAVLARGFTPTDAMLLKLASAYERQNDVPHLLYYLQVYFERHPSDAVLRRMNDIARTNNLSGYETDDLNYFYLFYKRFGVYFLLFLLVLALYAFGVLLTKALRQQPIPARQKWVVLVYLIGLLLFVNLPRGVRSGITNHDRVLLRTDPSAAAPVAEVISRGNKLNILGSRDIYLRVRWHNQWYYVRQDQVWVI</sequence>
<keyword evidence="2" id="KW-0732">Signal</keyword>
<keyword evidence="1" id="KW-0812">Transmembrane</keyword>
<dbReference type="AlphaFoldDB" id="A0A2T0S5D0"/>
<dbReference type="Proteomes" id="UP000238375">
    <property type="component" value="Unassembled WGS sequence"/>
</dbReference>
<keyword evidence="1" id="KW-0472">Membrane</keyword>
<feature type="transmembrane region" description="Helical" evidence="1">
    <location>
        <begin position="132"/>
        <end position="155"/>
    </location>
</feature>
<evidence type="ECO:0008006" key="5">
    <source>
        <dbReference type="Google" id="ProtNLM"/>
    </source>
</evidence>
<evidence type="ECO:0000313" key="3">
    <source>
        <dbReference type="EMBL" id="PRY28612.1"/>
    </source>
</evidence>